<comment type="caution">
    <text evidence="1">The sequence shown here is derived from an EMBL/GenBank/DDBJ whole genome shotgun (WGS) entry which is preliminary data.</text>
</comment>
<dbReference type="AlphaFoldDB" id="A0AAW6LNT1"/>
<evidence type="ECO:0000313" key="2">
    <source>
        <dbReference type="Proteomes" id="UP001217325"/>
    </source>
</evidence>
<accession>A0AAW6LNT1</accession>
<sequence>MPRGLRDLGDLAAGVAVTIIDSERTTAIVDDRVVDSMLGRRTSRSTSSSTWMRQCRQVAGTRLASFTGNGYLPGASTVDSTIAE</sequence>
<dbReference type="Proteomes" id="UP001217325">
    <property type="component" value="Unassembled WGS sequence"/>
</dbReference>
<dbReference type="RefSeq" id="WP_275232843.1">
    <property type="nucleotide sequence ID" value="NZ_JARDXE010000026.1"/>
</dbReference>
<dbReference type="EMBL" id="JARDXE010000026">
    <property type="protein sequence ID" value="MDE8649322.1"/>
    <property type="molecule type" value="Genomic_DNA"/>
</dbReference>
<proteinExistence type="predicted"/>
<gene>
    <name evidence="1" type="ORF">PXH69_30560</name>
</gene>
<name>A0AAW6LNT1_RHOSG</name>
<evidence type="ECO:0000313" key="1">
    <source>
        <dbReference type="EMBL" id="MDE8649322.1"/>
    </source>
</evidence>
<protein>
    <submittedName>
        <fullName evidence="1">Uncharacterized protein</fullName>
    </submittedName>
</protein>
<reference evidence="1" key="1">
    <citation type="submission" date="2023-02" db="EMBL/GenBank/DDBJ databases">
        <title>A novel hydrolase synthesized by Rhodococcus erythropolis HQ is responsible for the detoxification of Zearalenone.</title>
        <authorList>
            <person name="Hu J."/>
            <person name="Xu J."/>
        </authorList>
    </citation>
    <scope>NUCLEOTIDE SEQUENCE</scope>
    <source>
        <strain evidence="1">HQ</strain>
    </source>
</reference>
<organism evidence="1 2">
    <name type="scientific">Rhodococcus qingshengii</name>
    <dbReference type="NCBI Taxonomy" id="334542"/>
    <lineage>
        <taxon>Bacteria</taxon>
        <taxon>Bacillati</taxon>
        <taxon>Actinomycetota</taxon>
        <taxon>Actinomycetes</taxon>
        <taxon>Mycobacteriales</taxon>
        <taxon>Nocardiaceae</taxon>
        <taxon>Rhodococcus</taxon>
        <taxon>Rhodococcus erythropolis group</taxon>
    </lineage>
</organism>